<proteinExistence type="inferred from homology"/>
<sequence length="1178" mass="129729">MADFRQLALEFVLADDEGQQTKIAQNAAREIQTAPANSNPVARWVESVQPWMPGSGTEAEDGDETPDWTARAKALEFLSRTLDFLSKEVLKPSQVKLLVSFFGAMFEVDHKAGILPSANALTRIAAMKSFQKQSGNDIIQKICGLKDDFPRQVAKTRLAIYDLVRLLITTPEVFSDLQHKHGASAGFMVDLLQLCRSERDPECLMVWFDILRVFLVEYTTSKEVLDQVYGNFKLYFPIALPRASNTGITPEDLKLQLRKCFSANHLLADQIFPFLIGKLDQGDGVTVNVKVDILKTIRACLDEYKNPDQSIVPFVNQIWGSLKYEVRNGEIEDTIWGTLEVLKSVALRLEGDNLRAYTLAITRDCVADLANTLYTASAGRLLVSVLSAKPSAFVLIAAPAITHIKENLRHPKAPVHSQDLLRILHVVLETRLLLVDTDMSSEDREDFGAVDNYFKPLYQEVYNSVIETTLKPNASEDDLKTASQAVQGAGALICQKPAKSINPLLEPTNGGSDRLLPEATCSKICESLFALLLQSGSGYPRSGASDELINETTKALQRAIRSFPSAYKLLVDQAMTIVRSSRKDGGEDGVIQTITSLGAHLAFIGCSELPTVAANGLKHFIYFAGSFLSELYDVLDSKRTPKVWCSVVATIQSAIRYFNDACKAADANNKLTIEGESWVQRIEEKYPELGPPGQNGNETTNIEASSVAEVQNEFLQVGMFIARQLYRRATKPTENGTLALSDDFNGGDIAAENQYLHLVSALAGFVIHEMSESQQLSLQAESLAISLFHEESVTVPEVITEEKKMPGYEESILQDGSGWDWLVLESLNVLSFSILEALRPSSIDRLFARGIAQDLILSGASIKTSSNGFARPITLAILTILANKHKIESLPSLISSLEQRATTLIKGLSDEEDQDSRLEQVKATYALAAGMMRRYIGKEAKGLVQLLRDAPRDAKIGHRLARQLEMIAVPQQPLTKENYATVKPLWMQKVYFDLVSPMLQAAVGADPDVQDQLIKTNYSVGVLLVAKHMNFPIYEADADKILRISISVAQNITAGPDASAALDVLKNILVDAPERGKGHLRSIIKICIGVFSSKPSSTKRPDWLPEDYTPTVSDPVVEAGRGKLALEIAGALPRMFDSQHLLPHASQVQRELTLACGHGVRDLRRTARLARAAWAELK</sequence>
<keyword evidence="4" id="KW-0227">DNA damage</keyword>
<comment type="caution">
    <text evidence="7">The sequence shown here is derived from an EMBL/GenBank/DDBJ whole genome shotgun (WGS) entry which is preliminary data.</text>
</comment>
<feature type="domain" description="MMS19 N-terminal" evidence="6">
    <location>
        <begin position="67"/>
        <end position="326"/>
    </location>
</feature>
<keyword evidence="3 4" id="KW-0539">Nucleus</keyword>
<comment type="subcellular location">
    <subcellularLocation>
        <location evidence="1 4">Nucleus</location>
    </subcellularLocation>
</comment>
<evidence type="ECO:0000256" key="3">
    <source>
        <dbReference type="ARBA" id="ARBA00023242"/>
    </source>
</evidence>
<evidence type="ECO:0000256" key="4">
    <source>
        <dbReference type="RuleBase" id="RU367072"/>
    </source>
</evidence>
<feature type="domain" description="MMS19 C-terminal" evidence="5">
    <location>
        <begin position="746"/>
        <end position="1085"/>
    </location>
</feature>
<evidence type="ECO:0000259" key="6">
    <source>
        <dbReference type="Pfam" id="PF14500"/>
    </source>
</evidence>
<gene>
    <name evidence="7" type="ORF">B0T10DRAFT_528812</name>
</gene>
<evidence type="ECO:0000313" key="8">
    <source>
        <dbReference type="Proteomes" id="UP000777438"/>
    </source>
</evidence>
<name>A0A9P9AT90_9HYPO</name>
<dbReference type="OrthoDB" id="342900at2759"/>
<keyword evidence="2" id="KW-0677">Repeat</keyword>
<dbReference type="GO" id="GO:0005634">
    <property type="term" value="C:nucleus"/>
    <property type="evidence" value="ECO:0007669"/>
    <property type="project" value="UniProtKB-SubCell"/>
</dbReference>
<dbReference type="InterPro" id="IPR039920">
    <property type="entry name" value="MMS19"/>
</dbReference>
<dbReference type="PANTHER" id="PTHR12891">
    <property type="entry name" value="DNA REPAIR/TRANSCRIPTION PROTEIN MET18/MMS19"/>
    <property type="match status" value="1"/>
</dbReference>
<comment type="function">
    <text evidence="4">Key component of the cytosolic iron-sulfur protein assembly (CIA) complex, a multiprotein complex that mediates the incorporation of iron-sulfur cluster into apoproteins specifically involved in DNA metabolism and genomic integrity. In the CIA complex, MMS19 acts as an adapter between early-acting CIA components and a subset of cellular target iron-sulfur proteins.</text>
</comment>
<evidence type="ECO:0000256" key="1">
    <source>
        <dbReference type="ARBA" id="ARBA00004123"/>
    </source>
</evidence>
<organism evidence="7 8">
    <name type="scientific">Thelonectria olida</name>
    <dbReference type="NCBI Taxonomy" id="1576542"/>
    <lineage>
        <taxon>Eukaryota</taxon>
        <taxon>Fungi</taxon>
        <taxon>Dikarya</taxon>
        <taxon>Ascomycota</taxon>
        <taxon>Pezizomycotina</taxon>
        <taxon>Sordariomycetes</taxon>
        <taxon>Hypocreomycetidae</taxon>
        <taxon>Hypocreales</taxon>
        <taxon>Nectriaceae</taxon>
        <taxon>Thelonectria</taxon>
    </lineage>
</organism>
<dbReference type="Pfam" id="PF12460">
    <property type="entry name" value="MMS19_C"/>
    <property type="match status" value="1"/>
</dbReference>
<dbReference type="InterPro" id="IPR016024">
    <property type="entry name" value="ARM-type_fold"/>
</dbReference>
<dbReference type="InterPro" id="IPR029240">
    <property type="entry name" value="MMS19_N"/>
</dbReference>
<dbReference type="Proteomes" id="UP000777438">
    <property type="component" value="Unassembled WGS sequence"/>
</dbReference>
<reference evidence="7 8" key="1">
    <citation type="journal article" date="2021" name="Nat. Commun.">
        <title>Genetic determinants of endophytism in the Arabidopsis root mycobiome.</title>
        <authorList>
            <person name="Mesny F."/>
            <person name="Miyauchi S."/>
            <person name="Thiergart T."/>
            <person name="Pickel B."/>
            <person name="Atanasova L."/>
            <person name="Karlsson M."/>
            <person name="Huettel B."/>
            <person name="Barry K.W."/>
            <person name="Haridas S."/>
            <person name="Chen C."/>
            <person name="Bauer D."/>
            <person name="Andreopoulos W."/>
            <person name="Pangilinan J."/>
            <person name="LaButti K."/>
            <person name="Riley R."/>
            <person name="Lipzen A."/>
            <person name="Clum A."/>
            <person name="Drula E."/>
            <person name="Henrissat B."/>
            <person name="Kohler A."/>
            <person name="Grigoriev I.V."/>
            <person name="Martin F.M."/>
            <person name="Hacquard S."/>
        </authorList>
    </citation>
    <scope>NUCLEOTIDE SEQUENCE [LARGE SCALE GENOMIC DNA]</scope>
    <source>
        <strain evidence="7 8">MPI-CAGE-CH-0241</strain>
    </source>
</reference>
<dbReference type="EMBL" id="JAGPYM010000009">
    <property type="protein sequence ID" value="KAH6890562.1"/>
    <property type="molecule type" value="Genomic_DNA"/>
</dbReference>
<dbReference type="Pfam" id="PF14500">
    <property type="entry name" value="MMS19_N"/>
    <property type="match status" value="1"/>
</dbReference>
<dbReference type="GO" id="GO:0051604">
    <property type="term" value="P:protein maturation"/>
    <property type="evidence" value="ECO:0007669"/>
    <property type="project" value="UniProtKB-UniRule"/>
</dbReference>
<dbReference type="SUPFAM" id="SSF48371">
    <property type="entry name" value="ARM repeat"/>
    <property type="match status" value="1"/>
</dbReference>
<keyword evidence="4" id="KW-0234">DNA repair</keyword>
<comment type="similarity">
    <text evidence="4">Belongs to the MET18/MMS19 family.</text>
</comment>
<dbReference type="PANTHER" id="PTHR12891:SF0">
    <property type="entry name" value="MMS19 NUCLEOTIDE EXCISION REPAIR PROTEIN HOMOLOG"/>
    <property type="match status" value="1"/>
</dbReference>
<dbReference type="InterPro" id="IPR024687">
    <property type="entry name" value="MMS19_C"/>
</dbReference>
<evidence type="ECO:0000313" key="7">
    <source>
        <dbReference type="EMBL" id="KAH6890562.1"/>
    </source>
</evidence>
<keyword evidence="8" id="KW-1185">Reference proteome</keyword>
<evidence type="ECO:0000259" key="5">
    <source>
        <dbReference type="Pfam" id="PF12460"/>
    </source>
</evidence>
<evidence type="ECO:0000256" key="2">
    <source>
        <dbReference type="ARBA" id="ARBA00022737"/>
    </source>
</evidence>
<dbReference type="GO" id="GO:0006281">
    <property type="term" value="P:DNA repair"/>
    <property type="evidence" value="ECO:0007669"/>
    <property type="project" value="UniProtKB-UniRule"/>
</dbReference>
<dbReference type="AlphaFoldDB" id="A0A9P9AT90"/>
<accession>A0A9P9AT90</accession>
<protein>
    <recommendedName>
        <fullName evidence="4">MMS19 nucleotide excision repair protein</fullName>
    </recommendedName>
</protein>
<dbReference type="GO" id="GO:0097361">
    <property type="term" value="C:cytosolic [4Fe-4S] assembly targeting complex"/>
    <property type="evidence" value="ECO:0007669"/>
    <property type="project" value="UniProtKB-UniRule"/>
</dbReference>
<dbReference type="GO" id="GO:0016226">
    <property type="term" value="P:iron-sulfur cluster assembly"/>
    <property type="evidence" value="ECO:0007669"/>
    <property type="project" value="UniProtKB-UniRule"/>
</dbReference>